<accession>A0AAN0NHK7</accession>
<dbReference type="Proteomes" id="UP001451782">
    <property type="component" value="Chromosome"/>
</dbReference>
<keyword evidence="2" id="KW-1185">Reference proteome</keyword>
<protein>
    <submittedName>
        <fullName evidence="1">Uncharacterized protein</fullName>
    </submittedName>
</protein>
<name>A0AAN0NHK7_9RHOB</name>
<dbReference type="KEGG" id="yag:AABB28_01745"/>
<proteinExistence type="predicted"/>
<dbReference type="AlphaFoldDB" id="A0AAN0NHK7"/>
<reference evidence="1 2" key="1">
    <citation type="submission" date="2024-04" db="EMBL/GenBank/DDBJ databases">
        <title>Phylogenomic analyses of a clade within the roseobacter group suggest taxonomic reassignments of species of the genera Aestuariivita, Citreicella, Loktanella, Nautella, Pelagibaca, Ruegeria, Thalassobius, Thiobacimonas and Tropicibacter, and the proposal o.</title>
        <authorList>
            <person name="Jeon C.O."/>
        </authorList>
    </citation>
    <scope>NUCLEOTIDE SEQUENCE [LARGE SCALE GENOMIC DNA]</scope>
    <source>
        <strain evidence="1 2">G8-12</strain>
    </source>
</reference>
<evidence type="ECO:0000313" key="1">
    <source>
        <dbReference type="EMBL" id="WZU64062.1"/>
    </source>
</evidence>
<organism evidence="1 2">
    <name type="scientific">Yoonia algicola</name>
    <dbReference type="NCBI Taxonomy" id="3137368"/>
    <lineage>
        <taxon>Bacteria</taxon>
        <taxon>Pseudomonadati</taxon>
        <taxon>Pseudomonadota</taxon>
        <taxon>Alphaproteobacteria</taxon>
        <taxon>Rhodobacterales</taxon>
        <taxon>Paracoccaceae</taxon>
        <taxon>Yoonia</taxon>
    </lineage>
</organism>
<evidence type="ECO:0000313" key="2">
    <source>
        <dbReference type="Proteomes" id="UP001451782"/>
    </source>
</evidence>
<sequence length="97" mass="10717">MTVKEINHALASCLTSKSNYAGLVHNLYELECSDELIEAIVVGALGETVRSRIAPLITMVRAYEDLTSSEQIDMLYSIVDKQDARTQSDALNKRLTA</sequence>
<dbReference type="EMBL" id="CP151762">
    <property type="protein sequence ID" value="WZU64062.1"/>
    <property type="molecule type" value="Genomic_DNA"/>
</dbReference>
<gene>
    <name evidence="1" type="ORF">AABB28_01745</name>
</gene>
<dbReference type="RefSeq" id="WP_342070430.1">
    <property type="nucleotide sequence ID" value="NZ_CP151762.1"/>
</dbReference>